<dbReference type="InterPro" id="IPR001320">
    <property type="entry name" value="Iontro_rcpt_C"/>
</dbReference>
<keyword evidence="12" id="KW-0407">Ion channel</keyword>
<sequence length="576" mass="66235">MSLIDPFYRYQINENKMFSAPGKWLILQESRSSFPQADHSATPTNETQLRGVFENLNIFPDSEVTIAQRIEDTVVKLVSIYRPNTVANLIFEDRGVWSKGNHIQLHNNEETSRRRTNIMQTQLRAAAVITNPNTMNHWEDFQERRVDGVSKVDYAFTKVLVARMNATVHFTFTPTWGYKSSNGSWDGMIGSLLRNEIDLGGTGIFITEPRLEVVSYINLYTPTRVRFIFRRPPLSFVSNLFVLPFARNVWFAIVIFCCLGYMVLYFSLSQEWKMIEKIPYEERLWGDLEIKPAFGDNFLIVIGAITQQGSAYEPRTGPARAVVFMLLVTCLSLYAAYTANIVALLQSSSDSIKNIKDLMESPLQLALQDIVYNHYYMGKFDDPLRTEFYERRIKNLKNPYMSTEDGVEKVRTELFAFHTDLVMGYDVVKSTYEEDEKCGFEEIDYLYVSDPTFIIQRQSPYAEIFRVGGLWLGETGLAQRFIDKIYHKKPECNNQKKFISVGTVDCYAAYLVIVYGLVVTFTILLCEVLWFKNFDKRSSEIDDEPENHDVASITSAAASDQTFGEELNSTILEEIM</sequence>
<feature type="transmembrane region" description="Helical" evidence="13">
    <location>
        <begin position="322"/>
        <end position="345"/>
    </location>
</feature>
<dbReference type="Pfam" id="PF24576">
    <property type="entry name" value="IR75A_N"/>
    <property type="match status" value="1"/>
</dbReference>
<evidence type="ECO:0000313" key="18">
    <source>
        <dbReference type="Proteomes" id="UP000297026"/>
    </source>
</evidence>
<evidence type="ECO:0000256" key="5">
    <source>
        <dbReference type="ARBA" id="ARBA00022692"/>
    </source>
</evidence>
<keyword evidence="6 13" id="KW-1133">Transmembrane helix</keyword>
<evidence type="ECO:0000256" key="12">
    <source>
        <dbReference type="ARBA" id="ARBA00023303"/>
    </source>
</evidence>
<feature type="domain" description="Ionotropic glutamate receptor C-terminal" evidence="14">
    <location>
        <begin position="248"/>
        <end position="496"/>
    </location>
</feature>
<protein>
    <submittedName>
        <fullName evidence="17">Ionotropic receptor 75u.2</fullName>
    </submittedName>
</protein>
<dbReference type="EMBL" id="ML158564">
    <property type="protein sequence ID" value="THK32889.1"/>
    <property type="molecule type" value="Genomic_DNA"/>
</dbReference>
<dbReference type="GO" id="GO:0005886">
    <property type="term" value="C:plasma membrane"/>
    <property type="evidence" value="ECO:0007669"/>
    <property type="project" value="UniProtKB-SubCell"/>
</dbReference>
<feature type="transmembrane region" description="Helical" evidence="13">
    <location>
        <begin position="249"/>
        <end position="268"/>
    </location>
</feature>
<accession>A0A4E0RL83</accession>
<dbReference type="Proteomes" id="UP000297026">
    <property type="component" value="Unassembled WGS sequence"/>
</dbReference>
<comment type="subcellular location">
    <subcellularLocation>
        <location evidence="1">Cell membrane</location>
        <topology evidence="1">Multi-pass membrane protein</topology>
    </subcellularLocation>
</comment>
<gene>
    <name evidence="17" type="primary">Ir75u.2</name>
    <name evidence="17" type="ORF">DALL_DALL000052</name>
</gene>
<evidence type="ECO:0000259" key="15">
    <source>
        <dbReference type="Pfam" id="PF10613"/>
    </source>
</evidence>
<evidence type="ECO:0000259" key="16">
    <source>
        <dbReference type="Pfam" id="PF24576"/>
    </source>
</evidence>
<evidence type="ECO:0000256" key="7">
    <source>
        <dbReference type="ARBA" id="ARBA00023065"/>
    </source>
</evidence>
<dbReference type="Pfam" id="PF10613">
    <property type="entry name" value="Lig_chan-Glu_bd"/>
    <property type="match status" value="1"/>
</dbReference>
<dbReference type="Pfam" id="PF00060">
    <property type="entry name" value="Lig_chan"/>
    <property type="match status" value="1"/>
</dbReference>
<dbReference type="PANTHER" id="PTHR42643:SF33">
    <property type="entry name" value="GLUTAMATE RECEPTOR 2-LIKE PROTEIN"/>
    <property type="match status" value="1"/>
</dbReference>
<dbReference type="InterPro" id="IPR057074">
    <property type="entry name" value="IR75A_N"/>
</dbReference>
<dbReference type="Gene3D" id="1.10.287.70">
    <property type="match status" value="1"/>
</dbReference>
<evidence type="ECO:0000256" key="1">
    <source>
        <dbReference type="ARBA" id="ARBA00004651"/>
    </source>
</evidence>
<proteinExistence type="inferred from homology"/>
<keyword evidence="10" id="KW-0325">Glycoprotein</keyword>
<dbReference type="GO" id="GO:0050906">
    <property type="term" value="P:detection of stimulus involved in sensory perception"/>
    <property type="evidence" value="ECO:0007669"/>
    <property type="project" value="UniProtKB-ARBA"/>
</dbReference>
<feature type="transmembrane region" description="Helical" evidence="13">
    <location>
        <begin position="507"/>
        <end position="531"/>
    </location>
</feature>
<reference evidence="17" key="1">
    <citation type="submission" date="2019-02" db="EMBL/GenBank/DDBJ databases">
        <title>Genome of the parasitoid wasp Diachasma alloeum, an emerging model for ecological speciation and transitions to asexual reproduction.</title>
        <authorList>
            <person name="Robertson H.M."/>
            <person name="Walden K.K."/>
            <person name="Tvedte E.S."/>
            <person name="Hood G.R."/>
            <person name="Feder J.L."/>
            <person name="Forbes A.A."/>
            <person name="Logsdon J.M."/>
            <person name="Mcelroy K.E."/>
        </authorList>
    </citation>
    <scope>NUCLEOTIDE SEQUENCE [LARGE SCALE GENOMIC DNA]</scope>
    <source>
        <strain evidence="17">Michigan</strain>
    </source>
</reference>
<dbReference type="InterPro" id="IPR052192">
    <property type="entry name" value="Insect_Ionotropic_Sensory_Rcpt"/>
</dbReference>
<dbReference type="InterPro" id="IPR019594">
    <property type="entry name" value="Glu/Gly-bd"/>
</dbReference>
<evidence type="ECO:0000256" key="10">
    <source>
        <dbReference type="ARBA" id="ARBA00023180"/>
    </source>
</evidence>
<feature type="domain" description="Ionotropic receptor 75a N-terminal" evidence="16">
    <location>
        <begin position="11"/>
        <end position="127"/>
    </location>
</feature>
<keyword evidence="9 17" id="KW-0675">Receptor</keyword>
<evidence type="ECO:0000256" key="8">
    <source>
        <dbReference type="ARBA" id="ARBA00023136"/>
    </source>
</evidence>
<keyword evidence="5 13" id="KW-0812">Transmembrane</keyword>
<evidence type="ECO:0000256" key="11">
    <source>
        <dbReference type="ARBA" id="ARBA00023286"/>
    </source>
</evidence>
<dbReference type="SUPFAM" id="SSF53850">
    <property type="entry name" value="Periplasmic binding protein-like II"/>
    <property type="match status" value="1"/>
</dbReference>
<organism evidence="17 18">
    <name type="scientific">Diachasma alloeum</name>
    <dbReference type="NCBI Taxonomy" id="454923"/>
    <lineage>
        <taxon>Eukaryota</taxon>
        <taxon>Metazoa</taxon>
        <taxon>Ecdysozoa</taxon>
        <taxon>Arthropoda</taxon>
        <taxon>Hexapoda</taxon>
        <taxon>Insecta</taxon>
        <taxon>Pterygota</taxon>
        <taxon>Neoptera</taxon>
        <taxon>Endopterygota</taxon>
        <taxon>Hymenoptera</taxon>
        <taxon>Apocrita</taxon>
        <taxon>Ichneumonoidea</taxon>
        <taxon>Braconidae</taxon>
        <taxon>Opiinae</taxon>
        <taxon>Diachasma</taxon>
    </lineage>
</organism>
<keyword evidence="11" id="KW-1071">Ligand-gated ion channel</keyword>
<evidence type="ECO:0000256" key="4">
    <source>
        <dbReference type="ARBA" id="ARBA00022475"/>
    </source>
</evidence>
<dbReference type="GeneID" id="107043763"/>
<dbReference type="PANTHER" id="PTHR42643">
    <property type="entry name" value="IONOTROPIC RECEPTOR 20A-RELATED"/>
    <property type="match status" value="1"/>
</dbReference>
<dbReference type="CTD" id="107043763"/>
<evidence type="ECO:0000256" key="2">
    <source>
        <dbReference type="ARBA" id="ARBA00008685"/>
    </source>
</evidence>
<dbReference type="KEGG" id="dam:107043763"/>
<dbReference type="OrthoDB" id="6117597at2759"/>
<keyword evidence="3" id="KW-0813">Transport</keyword>
<keyword evidence="18" id="KW-1185">Reference proteome</keyword>
<evidence type="ECO:0000256" key="3">
    <source>
        <dbReference type="ARBA" id="ARBA00022448"/>
    </source>
</evidence>
<dbReference type="GO" id="GO:0015276">
    <property type="term" value="F:ligand-gated monoatomic ion channel activity"/>
    <property type="evidence" value="ECO:0007669"/>
    <property type="project" value="InterPro"/>
</dbReference>
<comment type="similarity">
    <text evidence="2">Belongs to the glutamate-gated ion channel (TC 1.A.10.1) family.</text>
</comment>
<feature type="domain" description="Ionotropic glutamate receptor L-glutamate and glycine-binding" evidence="15">
    <location>
        <begin position="154"/>
        <end position="231"/>
    </location>
</feature>
<keyword evidence="4" id="KW-1003">Cell membrane</keyword>
<evidence type="ECO:0000259" key="14">
    <source>
        <dbReference type="Pfam" id="PF00060"/>
    </source>
</evidence>
<name>A0A4E0RL83_9HYME</name>
<dbReference type="AlphaFoldDB" id="A0A4E0RL83"/>
<evidence type="ECO:0000256" key="6">
    <source>
        <dbReference type="ARBA" id="ARBA00022989"/>
    </source>
</evidence>
<keyword evidence="8 13" id="KW-0472">Membrane</keyword>
<dbReference type="Gene3D" id="3.40.190.10">
    <property type="entry name" value="Periplasmic binding protein-like II"/>
    <property type="match status" value="1"/>
</dbReference>
<evidence type="ECO:0000256" key="9">
    <source>
        <dbReference type="ARBA" id="ARBA00023170"/>
    </source>
</evidence>
<evidence type="ECO:0000256" key="13">
    <source>
        <dbReference type="SAM" id="Phobius"/>
    </source>
</evidence>
<keyword evidence="7" id="KW-0406">Ion transport</keyword>
<evidence type="ECO:0000313" key="17">
    <source>
        <dbReference type="EMBL" id="THK32889.1"/>
    </source>
</evidence>